<comment type="caution">
    <text evidence="1">The sequence shown here is derived from an EMBL/GenBank/DDBJ whole genome shotgun (WGS) entry which is preliminary data.</text>
</comment>
<evidence type="ECO:0000313" key="1">
    <source>
        <dbReference type="EMBL" id="PSL50509.1"/>
    </source>
</evidence>
<protein>
    <submittedName>
        <fullName evidence="1">Uncharacterized protein DUF2487</fullName>
    </submittedName>
</protein>
<sequence length="155" mass="17969">MKWSTQDVARYKEAASYVDTVIVPLMPVDFGEDMKSKAAMGEYVNLMTDELERQFHGRVLQLPPFTYMVTAEGEQAVLRLKQWHETAVEAGKQHVIYLTADSSWKKYEEELTGTLLWLPLLPVEDLDPKLKRKTISDQIEQILPIIMEEWKKSPQ</sequence>
<dbReference type="AlphaFoldDB" id="A0A2P8HW98"/>
<dbReference type="InterPro" id="IPR019615">
    <property type="entry name" value="DUF2487"/>
</dbReference>
<dbReference type="Pfam" id="PF10673">
    <property type="entry name" value="DUF2487"/>
    <property type="match status" value="1"/>
</dbReference>
<dbReference type="Proteomes" id="UP000242310">
    <property type="component" value="Unassembled WGS sequence"/>
</dbReference>
<gene>
    <name evidence="1" type="ORF">B0H94_103121</name>
</gene>
<keyword evidence="2" id="KW-1185">Reference proteome</keyword>
<proteinExistence type="predicted"/>
<name>A0A2P8HW98_9BACI</name>
<organism evidence="1 2">
    <name type="scientific">Salsuginibacillus halophilus</name>
    <dbReference type="NCBI Taxonomy" id="517424"/>
    <lineage>
        <taxon>Bacteria</taxon>
        <taxon>Bacillati</taxon>
        <taxon>Bacillota</taxon>
        <taxon>Bacilli</taxon>
        <taxon>Bacillales</taxon>
        <taxon>Bacillaceae</taxon>
        <taxon>Salsuginibacillus</taxon>
    </lineage>
</organism>
<reference evidence="1 2" key="1">
    <citation type="submission" date="2018-03" db="EMBL/GenBank/DDBJ databases">
        <title>Genomic Encyclopedia of Type Strains, Phase III (KMG-III): the genomes of soil and plant-associated and newly described type strains.</title>
        <authorList>
            <person name="Whitman W."/>
        </authorList>
    </citation>
    <scope>NUCLEOTIDE SEQUENCE [LARGE SCALE GENOMIC DNA]</scope>
    <source>
        <strain evidence="1 2">CGMCC 1.07653</strain>
    </source>
</reference>
<accession>A0A2P8HW98</accession>
<evidence type="ECO:0000313" key="2">
    <source>
        <dbReference type="Proteomes" id="UP000242310"/>
    </source>
</evidence>
<dbReference type="EMBL" id="PYAV01000003">
    <property type="protein sequence ID" value="PSL50509.1"/>
    <property type="molecule type" value="Genomic_DNA"/>
</dbReference>
<dbReference type="RefSeq" id="WP_106587836.1">
    <property type="nucleotide sequence ID" value="NZ_PYAV01000003.1"/>
</dbReference>
<dbReference type="OrthoDB" id="2678750at2"/>